<reference evidence="2 3" key="1">
    <citation type="submission" date="2020-05" db="EMBL/GenBank/DDBJ databases">
        <title>Thiomicrorhabdus sediminis sp.nov. and Thiomicrorhabdus xiamenensis sp.nov., novel sulfur-oxidizing bacteria isolated from coastal sediment.</title>
        <authorList>
            <person name="Liu X."/>
        </authorList>
    </citation>
    <scope>NUCLEOTIDE SEQUENCE [LARGE SCALE GENOMIC DNA]</scope>
    <source>
        <strain evidence="2 3">G2</strain>
    </source>
</reference>
<dbReference type="KEGG" id="txa:HQN79_00940"/>
<dbReference type="EMBL" id="CP054020">
    <property type="protein sequence ID" value="QKI88240.1"/>
    <property type="molecule type" value="Genomic_DNA"/>
</dbReference>
<dbReference type="CDD" id="cd06223">
    <property type="entry name" value="PRTases_typeI"/>
    <property type="match status" value="1"/>
</dbReference>
<dbReference type="RefSeq" id="WP_173283836.1">
    <property type="nucleotide sequence ID" value="NZ_CP054020.1"/>
</dbReference>
<dbReference type="SUPFAM" id="SSF53271">
    <property type="entry name" value="PRTase-like"/>
    <property type="match status" value="1"/>
</dbReference>
<dbReference type="AlphaFoldDB" id="A0A7D4SHG3"/>
<dbReference type="InterPro" id="IPR029057">
    <property type="entry name" value="PRTase-like"/>
</dbReference>
<accession>A0A7D4SHG3</accession>
<dbReference type="Proteomes" id="UP000504724">
    <property type="component" value="Chromosome"/>
</dbReference>
<dbReference type="PANTHER" id="PTHR47505">
    <property type="entry name" value="DNA UTILIZATION PROTEIN YHGH"/>
    <property type="match status" value="1"/>
</dbReference>
<organism evidence="2 3">
    <name type="scientific">Thiomicrorhabdus xiamenensis</name>
    <dbReference type="NCBI Taxonomy" id="2739063"/>
    <lineage>
        <taxon>Bacteria</taxon>
        <taxon>Pseudomonadati</taxon>
        <taxon>Pseudomonadota</taxon>
        <taxon>Gammaproteobacteria</taxon>
        <taxon>Thiotrichales</taxon>
        <taxon>Piscirickettsiaceae</taxon>
        <taxon>Thiomicrorhabdus</taxon>
    </lineage>
</organism>
<proteinExistence type="inferred from homology"/>
<evidence type="ECO:0000313" key="2">
    <source>
        <dbReference type="EMBL" id="QKI88240.1"/>
    </source>
</evidence>
<keyword evidence="3" id="KW-1185">Reference proteome</keyword>
<protein>
    <submittedName>
        <fullName evidence="2">ComF family protein</fullName>
    </submittedName>
</protein>
<sequence>MHWLEAWLIPPRSVLSNAVGDGLDLSAEERSRLPRVHSICPVCAGISADGQICGQCLRSPPAFDLTQVAFFYRPPIVELIHDLKYHRQTANARLLAELYLEEIEAKLLNSRIEAIVPVPVHPLRRRERGYNQAELLARIVAGRLGLPVVRNAVRRVKNTPSQTHLDVVERKRNLRRAFEVDTQKLNGLKRLAIMDDVMTTGATIQSLAEQLKQQSDAEFIAAWVIAKTE</sequence>
<evidence type="ECO:0000313" key="3">
    <source>
        <dbReference type="Proteomes" id="UP000504724"/>
    </source>
</evidence>
<gene>
    <name evidence="2" type="ORF">HQN79_00940</name>
</gene>
<dbReference type="Gene3D" id="3.40.50.2020">
    <property type="match status" value="1"/>
</dbReference>
<comment type="similarity">
    <text evidence="1">Belongs to the ComF/GntX family.</text>
</comment>
<dbReference type="InterPro" id="IPR000836">
    <property type="entry name" value="PRTase_dom"/>
</dbReference>
<name>A0A7D4SHG3_9GAMM</name>
<dbReference type="PANTHER" id="PTHR47505:SF1">
    <property type="entry name" value="DNA UTILIZATION PROTEIN YHGH"/>
    <property type="match status" value="1"/>
</dbReference>
<evidence type="ECO:0000256" key="1">
    <source>
        <dbReference type="ARBA" id="ARBA00008007"/>
    </source>
</evidence>
<dbReference type="InterPro" id="IPR051910">
    <property type="entry name" value="ComF/GntX_DNA_util-trans"/>
</dbReference>